<dbReference type="CDD" id="cd12214">
    <property type="entry name" value="ChiA1_BD"/>
    <property type="match status" value="1"/>
</dbReference>
<evidence type="ECO:0000256" key="2">
    <source>
        <dbReference type="SAM" id="MobiDB-lite"/>
    </source>
</evidence>
<feature type="domain" description="Chitin-binding type-3" evidence="3">
    <location>
        <begin position="38"/>
        <end position="65"/>
    </location>
</feature>
<protein>
    <recommendedName>
        <fullName evidence="3">Chitin-binding type-3 domain-containing protein</fullName>
    </recommendedName>
</protein>
<accession>A0AAD5YYK0</accession>
<evidence type="ECO:0000313" key="4">
    <source>
        <dbReference type="EMBL" id="KAJ3572398.1"/>
    </source>
</evidence>
<dbReference type="Pfam" id="PF02839">
    <property type="entry name" value="CBM_5_12"/>
    <property type="match status" value="1"/>
</dbReference>
<gene>
    <name evidence="4" type="ORF">NP233_g3113</name>
</gene>
<dbReference type="AlphaFoldDB" id="A0AAD5YYK0"/>
<feature type="region of interest" description="Disordered" evidence="2">
    <location>
        <begin position="51"/>
        <end position="114"/>
    </location>
</feature>
<dbReference type="GO" id="GO:0005576">
    <property type="term" value="C:extracellular region"/>
    <property type="evidence" value="ECO:0007669"/>
    <property type="project" value="InterPro"/>
</dbReference>
<dbReference type="GO" id="GO:0004553">
    <property type="term" value="F:hydrolase activity, hydrolyzing O-glycosyl compounds"/>
    <property type="evidence" value="ECO:0007669"/>
    <property type="project" value="InterPro"/>
</dbReference>
<feature type="compositionally biased region" description="Low complexity" evidence="2">
    <location>
        <begin position="79"/>
        <end position="93"/>
    </location>
</feature>
<dbReference type="Gene3D" id="2.10.10.20">
    <property type="entry name" value="Carbohydrate-binding module superfamily 5/12"/>
    <property type="match status" value="1"/>
</dbReference>
<evidence type="ECO:0000259" key="3">
    <source>
        <dbReference type="Pfam" id="PF02839"/>
    </source>
</evidence>
<dbReference type="GO" id="GO:0030246">
    <property type="term" value="F:carbohydrate binding"/>
    <property type="evidence" value="ECO:0007669"/>
    <property type="project" value="InterPro"/>
</dbReference>
<dbReference type="Proteomes" id="UP001213000">
    <property type="component" value="Unassembled WGS sequence"/>
</dbReference>
<sequence length="324" mass="37019">MTQCWEPGTQYNYGDIVEYQGQCFQPMYFQSSILSVIWYLGSEYKIIQPHRSQSDWTPDVTPALWGKTQGHHHHDEKQQQNWQQPQPQQQPQQAPSYDYGKQEQGPAQSEHKSWFDEHKKEAEIAGGLAIGAGLLGAAFGAYKHHEHQKEEGQGYEAWANTARARTNDFYQNGPRGPFTWVYTEGKRIPQGAVSTGREKDWTLYIARSWIDGAVMPGKASDVFKKGAVIGYKEKEHHVDKYEVLLGDMSRLKWVQFGNRINLDALGAQPVEGGYENDGTPLYIVKAYHKDAWHPGKASVKFEGAFIPYDDKEKLIREYQVLCYA</sequence>
<comment type="caution">
    <text evidence="4">The sequence shown here is derived from an EMBL/GenBank/DDBJ whole genome shotgun (WGS) entry which is preliminary data.</text>
</comment>
<keyword evidence="5" id="KW-1185">Reference proteome</keyword>
<reference evidence="4" key="1">
    <citation type="submission" date="2022-07" db="EMBL/GenBank/DDBJ databases">
        <title>Genome Sequence of Leucocoprinus birnbaumii.</title>
        <authorList>
            <person name="Buettner E."/>
        </authorList>
    </citation>
    <scope>NUCLEOTIDE SEQUENCE</scope>
    <source>
        <strain evidence="4">VT141</strain>
    </source>
</reference>
<dbReference type="InterPro" id="IPR036573">
    <property type="entry name" value="CBM_sf_5/12"/>
</dbReference>
<keyword evidence="1" id="KW-0378">Hydrolase</keyword>
<dbReference type="InterPro" id="IPR006616">
    <property type="entry name" value="DM9_repeat"/>
</dbReference>
<evidence type="ECO:0000313" key="5">
    <source>
        <dbReference type="Proteomes" id="UP001213000"/>
    </source>
</evidence>
<organism evidence="4 5">
    <name type="scientific">Leucocoprinus birnbaumii</name>
    <dbReference type="NCBI Taxonomy" id="56174"/>
    <lineage>
        <taxon>Eukaryota</taxon>
        <taxon>Fungi</taxon>
        <taxon>Dikarya</taxon>
        <taxon>Basidiomycota</taxon>
        <taxon>Agaricomycotina</taxon>
        <taxon>Agaricomycetes</taxon>
        <taxon>Agaricomycetidae</taxon>
        <taxon>Agaricales</taxon>
        <taxon>Agaricineae</taxon>
        <taxon>Agaricaceae</taxon>
        <taxon>Leucocoprinus</taxon>
    </lineage>
</organism>
<proteinExistence type="predicted"/>
<dbReference type="InterPro" id="IPR003610">
    <property type="entry name" value="CBM5/12"/>
</dbReference>
<dbReference type="Pfam" id="PF11901">
    <property type="entry name" value="DM9"/>
    <property type="match status" value="1"/>
</dbReference>
<dbReference type="SUPFAM" id="SSF51055">
    <property type="entry name" value="Carbohydrate binding domain"/>
    <property type="match status" value="1"/>
</dbReference>
<dbReference type="SMART" id="SM00696">
    <property type="entry name" value="DM9"/>
    <property type="match status" value="1"/>
</dbReference>
<dbReference type="GO" id="GO:0005975">
    <property type="term" value="P:carbohydrate metabolic process"/>
    <property type="evidence" value="ECO:0007669"/>
    <property type="project" value="InterPro"/>
</dbReference>
<name>A0AAD5YYK0_9AGAR</name>
<evidence type="ECO:0000256" key="1">
    <source>
        <dbReference type="ARBA" id="ARBA00022801"/>
    </source>
</evidence>
<dbReference type="EMBL" id="JANIEX010000144">
    <property type="protein sequence ID" value="KAJ3572398.1"/>
    <property type="molecule type" value="Genomic_DNA"/>
</dbReference>
<dbReference type="PANTHER" id="PTHR31649:SF1">
    <property type="entry name" value="FARNESOIC ACID O-METHYL TRANSFERASE DOMAIN-CONTAINING PROTEIN"/>
    <property type="match status" value="1"/>
</dbReference>
<dbReference type="PANTHER" id="PTHR31649">
    <property type="entry name" value="AGAP009604-PA"/>
    <property type="match status" value="1"/>
</dbReference>